<name>A0A0A8ZT72_ARUDO</name>
<reference evidence="2" key="2">
    <citation type="journal article" date="2015" name="Data Brief">
        <title>Shoot transcriptome of the giant reed, Arundo donax.</title>
        <authorList>
            <person name="Barrero R.A."/>
            <person name="Guerrero F.D."/>
            <person name="Moolhuijzen P."/>
            <person name="Goolsby J.A."/>
            <person name="Tidwell J."/>
            <person name="Bellgard S.E."/>
            <person name="Bellgard M.I."/>
        </authorList>
    </citation>
    <scope>NUCLEOTIDE SEQUENCE</scope>
    <source>
        <tissue evidence="2">Shoot tissue taken approximately 20 cm above the soil surface</tissue>
    </source>
</reference>
<proteinExistence type="predicted"/>
<accession>A0A0A8ZT72</accession>
<dbReference type="EMBL" id="GBRH01256997">
    <property type="protein sequence ID" value="JAD40898.1"/>
    <property type="molecule type" value="Transcribed_RNA"/>
</dbReference>
<reference evidence="2" key="1">
    <citation type="submission" date="2014-09" db="EMBL/GenBank/DDBJ databases">
        <authorList>
            <person name="Magalhaes I.L.F."/>
            <person name="Oliveira U."/>
            <person name="Santos F.R."/>
            <person name="Vidigal T.H.D.A."/>
            <person name="Brescovit A.D."/>
            <person name="Santos A.J."/>
        </authorList>
    </citation>
    <scope>NUCLEOTIDE SEQUENCE</scope>
    <source>
        <tissue evidence="2">Shoot tissue taken approximately 20 cm above the soil surface</tissue>
    </source>
</reference>
<evidence type="ECO:0000313" key="2">
    <source>
        <dbReference type="EMBL" id="JAD40898.1"/>
    </source>
</evidence>
<dbReference type="AlphaFoldDB" id="A0A0A8ZT72"/>
<evidence type="ECO:0000256" key="1">
    <source>
        <dbReference type="SAM" id="MobiDB-lite"/>
    </source>
</evidence>
<protein>
    <submittedName>
        <fullName evidence="2">Uncharacterized protein</fullName>
    </submittedName>
</protein>
<organism evidence="2">
    <name type="scientific">Arundo donax</name>
    <name type="common">Giant reed</name>
    <name type="synonym">Donax arundinaceus</name>
    <dbReference type="NCBI Taxonomy" id="35708"/>
    <lineage>
        <taxon>Eukaryota</taxon>
        <taxon>Viridiplantae</taxon>
        <taxon>Streptophyta</taxon>
        <taxon>Embryophyta</taxon>
        <taxon>Tracheophyta</taxon>
        <taxon>Spermatophyta</taxon>
        <taxon>Magnoliopsida</taxon>
        <taxon>Liliopsida</taxon>
        <taxon>Poales</taxon>
        <taxon>Poaceae</taxon>
        <taxon>PACMAD clade</taxon>
        <taxon>Arundinoideae</taxon>
        <taxon>Arundineae</taxon>
        <taxon>Arundo</taxon>
    </lineage>
</organism>
<sequence length="42" mass="4306">MKYIQVMGKVGSSVGRPGDMKAAGPHPKGEGSDGDLESTARC</sequence>
<feature type="region of interest" description="Disordered" evidence="1">
    <location>
        <begin position="1"/>
        <end position="42"/>
    </location>
</feature>